<accession>A0A8H6ZE24</accession>
<organism evidence="1 2">
    <name type="scientific">Mycena sanguinolenta</name>
    <dbReference type="NCBI Taxonomy" id="230812"/>
    <lineage>
        <taxon>Eukaryota</taxon>
        <taxon>Fungi</taxon>
        <taxon>Dikarya</taxon>
        <taxon>Basidiomycota</taxon>
        <taxon>Agaricomycotina</taxon>
        <taxon>Agaricomycetes</taxon>
        <taxon>Agaricomycetidae</taxon>
        <taxon>Agaricales</taxon>
        <taxon>Marasmiineae</taxon>
        <taxon>Mycenaceae</taxon>
        <taxon>Mycena</taxon>
    </lineage>
</organism>
<keyword evidence="2" id="KW-1185">Reference proteome</keyword>
<sequence>MGQNWKLINLDKQETYGFWGELSDCLFNGSPSCLIQSLMVALSLPDCDKLLFPFTPGALCDDADEFLGCRATYYPQPAVQRSGFVKLSVELMRNIHSELDNIRDVFCLSITCQILWDFGRWEIYRRLALLIPARSWAGDRIICVGDHPQNSDIPEHILTPAEKDEFARAHYTLSSYPFPRISRSDATFDMHAFLMQSNLPFLFSRDLRSLVDLEYRIAPPVDLESEAVLRNLSRHLYVRESALTRWQARTAMAGLGEVVLSQICFSSDPAVGMPWTTGIHQGVWAGDRFDIVSSGWLETLEDAGESVWTDVSGEVVQKVAAIWRQS</sequence>
<evidence type="ECO:0000313" key="2">
    <source>
        <dbReference type="Proteomes" id="UP000623467"/>
    </source>
</evidence>
<dbReference type="Proteomes" id="UP000623467">
    <property type="component" value="Unassembled WGS sequence"/>
</dbReference>
<dbReference type="AlphaFoldDB" id="A0A8H6ZE24"/>
<evidence type="ECO:0000313" key="1">
    <source>
        <dbReference type="EMBL" id="KAF7375697.1"/>
    </source>
</evidence>
<name>A0A8H6ZE24_9AGAR</name>
<dbReference type="OrthoDB" id="2588098at2759"/>
<gene>
    <name evidence="1" type="ORF">MSAN_00459100</name>
</gene>
<reference evidence="1" key="1">
    <citation type="submission" date="2020-05" db="EMBL/GenBank/DDBJ databases">
        <title>Mycena genomes resolve the evolution of fungal bioluminescence.</title>
        <authorList>
            <person name="Tsai I.J."/>
        </authorList>
    </citation>
    <scope>NUCLEOTIDE SEQUENCE</scope>
    <source>
        <strain evidence="1">160909Yilan</strain>
    </source>
</reference>
<proteinExistence type="predicted"/>
<comment type="caution">
    <text evidence="1">The sequence shown here is derived from an EMBL/GenBank/DDBJ whole genome shotgun (WGS) entry which is preliminary data.</text>
</comment>
<protein>
    <submittedName>
        <fullName evidence="1">Uncharacterized protein</fullName>
    </submittedName>
</protein>
<dbReference type="EMBL" id="JACAZH010000002">
    <property type="protein sequence ID" value="KAF7375697.1"/>
    <property type="molecule type" value="Genomic_DNA"/>
</dbReference>